<dbReference type="Proteomes" id="UP001151478">
    <property type="component" value="Unassembled WGS sequence"/>
</dbReference>
<name>A0ABT5SBL5_9FLAO</name>
<feature type="domain" description="Signal transduction histidine kinase internal region" evidence="1">
    <location>
        <begin position="2"/>
        <end position="75"/>
    </location>
</feature>
<keyword evidence="2" id="KW-0418">Kinase</keyword>
<reference evidence="2" key="1">
    <citation type="submission" date="2023-02" db="EMBL/GenBank/DDBJ databases">
        <title>Polaribacter ponticola sp. nov., isolated from seawater.</title>
        <authorList>
            <person name="Baek J.H."/>
            <person name="Kim J.M."/>
            <person name="Choi D.G."/>
            <person name="Jeon C.O."/>
        </authorList>
    </citation>
    <scope>NUCLEOTIDE SEQUENCE</scope>
    <source>
        <strain evidence="2">MSW5</strain>
    </source>
</reference>
<organism evidence="2 3">
    <name type="scientific">Polaribacter ponticola</name>
    <dbReference type="NCBI Taxonomy" id="2978475"/>
    <lineage>
        <taxon>Bacteria</taxon>
        <taxon>Pseudomonadati</taxon>
        <taxon>Bacteroidota</taxon>
        <taxon>Flavobacteriia</taxon>
        <taxon>Flavobacteriales</taxon>
        <taxon>Flavobacteriaceae</taxon>
    </lineage>
</organism>
<dbReference type="RefSeq" id="WP_274270378.1">
    <property type="nucleotide sequence ID" value="NZ_JAOSLC020000003.1"/>
</dbReference>
<sequence length="203" mass="23658">MRAQMNPHFMFNALNSIQDLILKQDTDASYDYIVMFAQLIRDSLNYSNHDFITLEKELGFLKIYLELEKLRIGNDFNYTIDLKEDESIEVPSLLIQPFIENALVHGLIHKKGIKTLKINFNIINNILECTITDNGIGRKKAKEILNRQGNHHQSFALQAIEKRLEVFYKKYNKNVGYKITDLYENETPIGTKVVLTIPYNARF</sequence>
<dbReference type="PANTHER" id="PTHR34220:SF7">
    <property type="entry name" value="SENSOR HISTIDINE KINASE YPDA"/>
    <property type="match status" value="1"/>
</dbReference>
<evidence type="ECO:0000313" key="3">
    <source>
        <dbReference type="Proteomes" id="UP001151478"/>
    </source>
</evidence>
<dbReference type="EMBL" id="JAOSLC020000003">
    <property type="protein sequence ID" value="MDD7914672.1"/>
    <property type="molecule type" value="Genomic_DNA"/>
</dbReference>
<dbReference type="PANTHER" id="PTHR34220">
    <property type="entry name" value="SENSOR HISTIDINE KINASE YPDA"/>
    <property type="match status" value="1"/>
</dbReference>
<keyword evidence="2" id="KW-0808">Transferase</keyword>
<protein>
    <submittedName>
        <fullName evidence="2">Histidine kinase</fullName>
    </submittedName>
</protein>
<dbReference type="SUPFAM" id="SSF55874">
    <property type="entry name" value="ATPase domain of HSP90 chaperone/DNA topoisomerase II/histidine kinase"/>
    <property type="match status" value="1"/>
</dbReference>
<comment type="caution">
    <text evidence="2">The sequence shown here is derived from an EMBL/GenBank/DDBJ whole genome shotgun (WGS) entry which is preliminary data.</text>
</comment>
<keyword evidence="3" id="KW-1185">Reference proteome</keyword>
<dbReference type="Gene3D" id="3.30.565.10">
    <property type="entry name" value="Histidine kinase-like ATPase, C-terminal domain"/>
    <property type="match status" value="1"/>
</dbReference>
<evidence type="ECO:0000313" key="2">
    <source>
        <dbReference type="EMBL" id="MDD7914672.1"/>
    </source>
</evidence>
<evidence type="ECO:0000259" key="1">
    <source>
        <dbReference type="Pfam" id="PF06580"/>
    </source>
</evidence>
<dbReference type="GO" id="GO:0016301">
    <property type="term" value="F:kinase activity"/>
    <property type="evidence" value="ECO:0007669"/>
    <property type="project" value="UniProtKB-KW"/>
</dbReference>
<dbReference type="InterPro" id="IPR050640">
    <property type="entry name" value="Bact_2-comp_sensor_kinase"/>
</dbReference>
<gene>
    <name evidence="2" type="ORF">N5A56_009685</name>
</gene>
<dbReference type="Pfam" id="PF06580">
    <property type="entry name" value="His_kinase"/>
    <property type="match status" value="1"/>
</dbReference>
<dbReference type="InterPro" id="IPR036890">
    <property type="entry name" value="HATPase_C_sf"/>
</dbReference>
<dbReference type="InterPro" id="IPR010559">
    <property type="entry name" value="Sig_transdc_His_kin_internal"/>
</dbReference>
<accession>A0ABT5SBL5</accession>
<proteinExistence type="predicted"/>